<evidence type="ECO:0000256" key="9">
    <source>
        <dbReference type="ARBA" id="ARBA00022927"/>
    </source>
</evidence>
<evidence type="ECO:0000256" key="2">
    <source>
        <dbReference type="ARBA" id="ARBA00004162"/>
    </source>
</evidence>
<organism evidence="14 15">
    <name type="scientific">Sphingomonas palmae</name>
    <dbReference type="NCBI Taxonomy" id="1855283"/>
    <lineage>
        <taxon>Bacteria</taxon>
        <taxon>Pseudomonadati</taxon>
        <taxon>Pseudomonadota</taxon>
        <taxon>Alphaproteobacteria</taxon>
        <taxon>Sphingomonadales</taxon>
        <taxon>Sphingomonadaceae</taxon>
        <taxon>Sphingomonas</taxon>
    </lineage>
</organism>
<comment type="subunit">
    <text evidence="4">Part of the SecDF-YidC-YajC translocase complex. The SecDF-YidC-YajC translocase forms a supercomplex with SecYEG, called the holo-translocon (HTL).</text>
</comment>
<dbReference type="NCBIfam" id="TIGR00739">
    <property type="entry name" value="yajC"/>
    <property type="match status" value="1"/>
</dbReference>
<dbReference type="AlphaFoldDB" id="A0A1H7NRS0"/>
<accession>A0A1H7NRS0</accession>
<evidence type="ECO:0000256" key="7">
    <source>
        <dbReference type="ARBA" id="ARBA00022475"/>
    </source>
</evidence>
<keyword evidence="7" id="KW-1003">Cell membrane</keyword>
<dbReference type="PANTHER" id="PTHR33909:SF1">
    <property type="entry name" value="SEC TRANSLOCON ACCESSORY COMPLEX SUBUNIT YAJC"/>
    <property type="match status" value="1"/>
</dbReference>
<feature type="transmembrane region" description="Helical" evidence="13">
    <location>
        <begin position="20"/>
        <end position="41"/>
    </location>
</feature>
<keyword evidence="12 13" id="KW-0472">Membrane</keyword>
<evidence type="ECO:0000256" key="13">
    <source>
        <dbReference type="SAM" id="Phobius"/>
    </source>
</evidence>
<evidence type="ECO:0000256" key="6">
    <source>
        <dbReference type="ARBA" id="ARBA00022448"/>
    </source>
</evidence>
<gene>
    <name evidence="14" type="ORF">SAMN05216382_1664</name>
</gene>
<evidence type="ECO:0000256" key="8">
    <source>
        <dbReference type="ARBA" id="ARBA00022692"/>
    </source>
</evidence>
<dbReference type="OrthoDB" id="9811406at2"/>
<keyword evidence="10 13" id="KW-1133">Transmembrane helix</keyword>
<keyword evidence="15" id="KW-1185">Reference proteome</keyword>
<dbReference type="InterPro" id="IPR003849">
    <property type="entry name" value="Preprotein_translocase_YajC"/>
</dbReference>
<comment type="function">
    <text evidence="1">The SecYEG-SecDF-YajC-YidC holo-translocon (HTL) protein secretase/insertase is a supercomplex required for protein secretion, insertion of proteins into membranes, and assembly of membrane protein complexes. While the SecYEG complex is essential for assembly of a number of proteins and complexes, the SecDF-YajC-YidC subcomplex facilitates these functions.</text>
</comment>
<protein>
    <recommendedName>
        <fullName evidence="5">Sec translocon accessory complex subunit YajC</fullName>
    </recommendedName>
</protein>
<dbReference type="PRINTS" id="PR01853">
    <property type="entry name" value="YAJCTRNLCASE"/>
</dbReference>
<dbReference type="SMART" id="SM01323">
    <property type="entry name" value="YajC"/>
    <property type="match status" value="1"/>
</dbReference>
<comment type="similarity">
    <text evidence="3">Belongs to the YajC family.</text>
</comment>
<keyword evidence="8 13" id="KW-0812">Transmembrane</keyword>
<dbReference type="STRING" id="1855283.SAMN05216382_1664"/>
<evidence type="ECO:0000256" key="4">
    <source>
        <dbReference type="ARBA" id="ARBA00011718"/>
    </source>
</evidence>
<evidence type="ECO:0000256" key="12">
    <source>
        <dbReference type="ARBA" id="ARBA00023136"/>
    </source>
</evidence>
<dbReference type="EMBL" id="FNZZ01000003">
    <property type="protein sequence ID" value="SEL26106.1"/>
    <property type="molecule type" value="Genomic_DNA"/>
</dbReference>
<keyword evidence="9" id="KW-0653">Protein transport</keyword>
<sequence>MLISPAYAQAAGGAGSANGALGGFLGLAPLFLIFIVFYFLMIRPQQARVRKLQAAVAAVKKGDSVVTAGGLVGKVTRVEDAFVEVEIAPNTRVRVVKATLAEVTPLGSKPAND</sequence>
<comment type="subcellular location">
    <subcellularLocation>
        <location evidence="2">Cell membrane</location>
        <topology evidence="2">Single-pass membrane protein</topology>
    </subcellularLocation>
</comment>
<evidence type="ECO:0000256" key="1">
    <source>
        <dbReference type="ARBA" id="ARBA00002061"/>
    </source>
</evidence>
<reference evidence="15" key="1">
    <citation type="submission" date="2016-10" db="EMBL/GenBank/DDBJ databases">
        <authorList>
            <person name="Varghese N."/>
            <person name="Submissions S."/>
        </authorList>
    </citation>
    <scope>NUCLEOTIDE SEQUENCE [LARGE SCALE GENOMIC DNA]</scope>
    <source>
        <strain evidence="15">JS21-1</strain>
    </source>
</reference>
<dbReference type="PANTHER" id="PTHR33909">
    <property type="entry name" value="SEC TRANSLOCON ACCESSORY COMPLEX SUBUNIT YAJC"/>
    <property type="match status" value="1"/>
</dbReference>
<evidence type="ECO:0000256" key="11">
    <source>
        <dbReference type="ARBA" id="ARBA00023010"/>
    </source>
</evidence>
<dbReference type="GO" id="GO:0005886">
    <property type="term" value="C:plasma membrane"/>
    <property type="evidence" value="ECO:0007669"/>
    <property type="project" value="UniProtKB-SubCell"/>
</dbReference>
<proteinExistence type="inferred from homology"/>
<evidence type="ECO:0000313" key="14">
    <source>
        <dbReference type="EMBL" id="SEL26106.1"/>
    </source>
</evidence>
<dbReference type="Proteomes" id="UP000199214">
    <property type="component" value="Unassembled WGS sequence"/>
</dbReference>
<evidence type="ECO:0000256" key="3">
    <source>
        <dbReference type="ARBA" id="ARBA00006742"/>
    </source>
</evidence>
<keyword evidence="6" id="KW-0813">Transport</keyword>
<name>A0A1H7NRS0_9SPHN</name>
<dbReference type="Pfam" id="PF02699">
    <property type="entry name" value="YajC"/>
    <property type="match status" value="1"/>
</dbReference>
<evidence type="ECO:0000256" key="10">
    <source>
        <dbReference type="ARBA" id="ARBA00022989"/>
    </source>
</evidence>
<evidence type="ECO:0000313" key="15">
    <source>
        <dbReference type="Proteomes" id="UP000199214"/>
    </source>
</evidence>
<keyword evidence="11" id="KW-0811">Translocation</keyword>
<evidence type="ECO:0000256" key="5">
    <source>
        <dbReference type="ARBA" id="ARBA00014962"/>
    </source>
</evidence>
<dbReference type="RefSeq" id="WP_026325758.1">
    <property type="nucleotide sequence ID" value="NZ_FNZZ01000003.1"/>
</dbReference>
<dbReference type="GO" id="GO:0015031">
    <property type="term" value="P:protein transport"/>
    <property type="evidence" value="ECO:0007669"/>
    <property type="project" value="UniProtKB-KW"/>
</dbReference>